<name>A0A0W8G3Q4_9ZZZZ</name>
<sequence length="200" mass="21539">MHLVRFLALAVCVFAGATALAQSPAPTSLGGIDLGGDAARFGRYLQQGRAKPMEDAPSLSRRNIKASGAFRGGYLLAGTCAFPGRVARIKLKYADDGEEFFRRLSGALMDRYGLPAEYKGDLEGRVLGNKWSFTNAQGESISLIVQHSDAEGLDHDKGNVIKLTNWALVEAERRCYEARHPQTSPPPAPAPASLDGLLPR</sequence>
<organism evidence="2">
    <name type="scientific">hydrocarbon metagenome</name>
    <dbReference type="NCBI Taxonomy" id="938273"/>
    <lineage>
        <taxon>unclassified sequences</taxon>
        <taxon>metagenomes</taxon>
        <taxon>ecological metagenomes</taxon>
    </lineage>
</organism>
<comment type="caution">
    <text evidence="2">The sequence shown here is derived from an EMBL/GenBank/DDBJ whole genome shotgun (WGS) entry which is preliminary data.</text>
</comment>
<reference evidence="2" key="1">
    <citation type="journal article" date="2015" name="Proc. Natl. Acad. Sci. U.S.A.">
        <title>Networks of energetic and metabolic interactions define dynamics in microbial communities.</title>
        <authorList>
            <person name="Embree M."/>
            <person name="Liu J.K."/>
            <person name="Al-Bassam M.M."/>
            <person name="Zengler K."/>
        </authorList>
    </citation>
    <scope>NUCLEOTIDE SEQUENCE</scope>
</reference>
<dbReference type="EMBL" id="LNQE01000302">
    <property type="protein sequence ID" value="KUG27666.1"/>
    <property type="molecule type" value="Genomic_DNA"/>
</dbReference>
<evidence type="ECO:0000256" key="1">
    <source>
        <dbReference type="SAM" id="MobiDB-lite"/>
    </source>
</evidence>
<accession>A0A0W8G3Q4</accession>
<evidence type="ECO:0000313" key="2">
    <source>
        <dbReference type="EMBL" id="KUG27666.1"/>
    </source>
</evidence>
<gene>
    <name evidence="2" type="ORF">ASZ90_002485</name>
</gene>
<dbReference type="AlphaFoldDB" id="A0A0W8G3Q4"/>
<protein>
    <submittedName>
        <fullName evidence="2">Uncharacterized protein</fullName>
    </submittedName>
</protein>
<proteinExistence type="predicted"/>
<feature type="region of interest" description="Disordered" evidence="1">
    <location>
        <begin position="177"/>
        <end position="200"/>
    </location>
</feature>